<dbReference type="GO" id="GO:0008270">
    <property type="term" value="F:zinc ion binding"/>
    <property type="evidence" value="ECO:0007669"/>
    <property type="project" value="UniProtKB-KW"/>
</dbReference>
<evidence type="ECO:0000256" key="2">
    <source>
        <dbReference type="ARBA" id="ARBA00022771"/>
    </source>
</evidence>
<evidence type="ECO:0000256" key="4">
    <source>
        <dbReference type="PROSITE-ProRule" id="PRU00091"/>
    </source>
</evidence>
<dbReference type="PANTHER" id="PTHR39490">
    <property type="entry name" value="ARRESTIN DOMAIN-CONTAINING PROTEIN D"/>
    <property type="match status" value="1"/>
</dbReference>
<feature type="compositionally biased region" description="Basic residues" evidence="5">
    <location>
        <begin position="205"/>
        <end position="215"/>
    </location>
</feature>
<feature type="domain" description="FYVE-type" evidence="6">
    <location>
        <begin position="335"/>
        <end position="394"/>
    </location>
</feature>
<dbReference type="InterPro" id="IPR000306">
    <property type="entry name" value="Znf_FYVE"/>
</dbReference>
<keyword evidence="3" id="KW-0862">Zinc</keyword>
<reference evidence="7 8" key="1">
    <citation type="journal article" date="2015" name="PLoS Pathog.">
        <title>Leptomonas seymouri: Adaptations to the Dixenous Life Cycle Analyzed by Genome Sequencing, Transcriptome Profiling and Co-infection with Leishmania donovani.</title>
        <authorList>
            <person name="Kraeva N."/>
            <person name="Butenko A."/>
            <person name="Hlavacova J."/>
            <person name="Kostygov A."/>
            <person name="Myskova J."/>
            <person name="Grybchuk D."/>
            <person name="Lestinova T."/>
            <person name="Votypka J."/>
            <person name="Volf P."/>
            <person name="Opperdoes F."/>
            <person name="Flegontov P."/>
            <person name="Lukes J."/>
            <person name="Yurchenko V."/>
        </authorList>
    </citation>
    <scope>NUCLEOTIDE SEQUENCE [LARGE SCALE GENOMIC DNA]</scope>
    <source>
        <strain evidence="7 8">ATCC 30220</strain>
    </source>
</reference>
<gene>
    <name evidence="7" type="ORF">ABL78_4432</name>
</gene>
<keyword evidence="1" id="KW-0479">Metal-binding</keyword>
<feature type="compositionally biased region" description="Basic and acidic residues" evidence="5">
    <location>
        <begin position="216"/>
        <end position="233"/>
    </location>
</feature>
<feature type="region of interest" description="Disordered" evidence="5">
    <location>
        <begin position="128"/>
        <end position="249"/>
    </location>
</feature>
<dbReference type="PANTHER" id="PTHR39490:SF8">
    <property type="entry name" value="ZINC FINGER FYVE DOMAIN-CONTAINING PROTEIN 21"/>
    <property type="match status" value="1"/>
</dbReference>
<feature type="compositionally biased region" description="Low complexity" evidence="5">
    <location>
        <begin position="179"/>
        <end position="197"/>
    </location>
</feature>
<evidence type="ECO:0000313" key="7">
    <source>
        <dbReference type="EMBL" id="KPI86492.1"/>
    </source>
</evidence>
<evidence type="ECO:0000256" key="1">
    <source>
        <dbReference type="ARBA" id="ARBA00022723"/>
    </source>
</evidence>
<dbReference type="SUPFAM" id="SSF57903">
    <property type="entry name" value="FYVE/PHD zinc finger"/>
    <property type="match status" value="1"/>
</dbReference>
<sequence>MSANATPMTAPLLTQLDHEAEDNASAFNGTTLSSNAAAVHGTIRFEDLGEPVQRLLLSLKGDVSAEDMALLEYVSVKDMAKIYSEMATDRHAEEIWAELRSALQARMEKMARREAELAAKQQALEEERAAEADRLRQQLDEEEQDRIAAEDSRARRREERRRRRAEKAAAAAMEEEAAEQAAAAAAEEAAEEAAAAAEEAERQKRAERKRKRREARARELQEEHEALAAERAKHEAKKQQKSSNQQKDWSEYVQNHPLEYSQDMDGSAQMPAVIEQKELKHTLNAPPVASEKLLSRTYTPMCPQCSSRFDHPPYEWHCPVCLKRRNRIVKVWQPDDDTNMCMMCKEPIGWWSRHHCRNCGRLVCANCSEKRAIIQELGYDTPVRVCFDCARLRLK</sequence>
<evidence type="ECO:0000259" key="6">
    <source>
        <dbReference type="PROSITE" id="PS50178"/>
    </source>
</evidence>
<keyword evidence="8" id="KW-1185">Reference proteome</keyword>
<dbReference type="OMA" id="KVWQPDN"/>
<dbReference type="InterPro" id="IPR011011">
    <property type="entry name" value="Znf_FYVE_PHD"/>
</dbReference>
<proteinExistence type="predicted"/>
<dbReference type="InterPro" id="IPR017455">
    <property type="entry name" value="Znf_FYVE-rel"/>
</dbReference>
<dbReference type="EMBL" id="LJSK01000128">
    <property type="protein sequence ID" value="KPI86492.1"/>
    <property type="molecule type" value="Genomic_DNA"/>
</dbReference>
<organism evidence="7 8">
    <name type="scientific">Leptomonas seymouri</name>
    <dbReference type="NCBI Taxonomy" id="5684"/>
    <lineage>
        <taxon>Eukaryota</taxon>
        <taxon>Discoba</taxon>
        <taxon>Euglenozoa</taxon>
        <taxon>Kinetoplastea</taxon>
        <taxon>Metakinetoplastina</taxon>
        <taxon>Trypanosomatida</taxon>
        <taxon>Trypanosomatidae</taxon>
        <taxon>Leishmaniinae</taxon>
        <taxon>Leptomonas</taxon>
    </lineage>
</organism>
<name>A0A0N1I3I7_LEPSE</name>
<evidence type="ECO:0000256" key="3">
    <source>
        <dbReference type="ARBA" id="ARBA00022833"/>
    </source>
</evidence>
<dbReference type="VEuPathDB" id="TriTrypDB:Lsey_0128_0060"/>
<accession>A0A0N1I3I7</accession>
<dbReference type="InterPro" id="IPR052113">
    <property type="entry name" value="FYVE-type_Zinc_Finger"/>
</dbReference>
<feature type="compositionally biased region" description="Basic and acidic residues" evidence="5">
    <location>
        <begin position="128"/>
        <end position="157"/>
    </location>
</feature>
<dbReference type="Proteomes" id="UP000038009">
    <property type="component" value="Unassembled WGS sequence"/>
</dbReference>
<dbReference type="PROSITE" id="PS50178">
    <property type="entry name" value="ZF_FYVE"/>
    <property type="match status" value="1"/>
</dbReference>
<evidence type="ECO:0000256" key="5">
    <source>
        <dbReference type="SAM" id="MobiDB-lite"/>
    </source>
</evidence>
<dbReference type="OrthoDB" id="5872154at2759"/>
<protein>
    <recommendedName>
        <fullName evidence="6">FYVE-type domain-containing protein</fullName>
    </recommendedName>
</protein>
<dbReference type="SMART" id="SM00064">
    <property type="entry name" value="FYVE"/>
    <property type="match status" value="1"/>
</dbReference>
<dbReference type="Pfam" id="PF01363">
    <property type="entry name" value="FYVE"/>
    <property type="match status" value="1"/>
</dbReference>
<dbReference type="InterPro" id="IPR013083">
    <property type="entry name" value="Znf_RING/FYVE/PHD"/>
</dbReference>
<comment type="caution">
    <text evidence="7">The sequence shown here is derived from an EMBL/GenBank/DDBJ whole genome shotgun (WGS) entry which is preliminary data.</text>
</comment>
<dbReference type="Gene3D" id="3.30.40.10">
    <property type="entry name" value="Zinc/RING finger domain, C3HC4 (zinc finger)"/>
    <property type="match status" value="1"/>
</dbReference>
<dbReference type="AlphaFoldDB" id="A0A0N1I3I7"/>
<keyword evidence="2 4" id="KW-0863">Zinc-finger</keyword>
<evidence type="ECO:0000313" key="8">
    <source>
        <dbReference type="Proteomes" id="UP000038009"/>
    </source>
</evidence>